<evidence type="ECO:0000313" key="6">
    <source>
        <dbReference type="EMBL" id="CAA7602040.1"/>
    </source>
</evidence>
<keyword evidence="2 6" id="KW-0560">Oxidoreductase</keyword>
<dbReference type="Pfam" id="PF20463">
    <property type="entry name" value="PDH_C"/>
    <property type="match status" value="1"/>
</dbReference>
<evidence type="ECO:0000259" key="5">
    <source>
        <dbReference type="PROSITE" id="PS51176"/>
    </source>
</evidence>
<dbReference type="EC" id="1.3.1.13" evidence="6"/>
<reference evidence="6" key="2">
    <citation type="submission" date="2020-01" db="EMBL/GenBank/DDBJ databases">
        <authorList>
            <person name="Hornung B."/>
        </authorList>
    </citation>
    <scope>NUCLEOTIDE SEQUENCE</scope>
    <source>
        <strain evidence="6">PacBioINE</strain>
    </source>
</reference>
<dbReference type="InterPro" id="IPR046825">
    <property type="entry name" value="PDH_C"/>
</dbReference>
<dbReference type="KEGG" id="aacx:DEACI_2712"/>
<dbReference type="Proteomes" id="UP000836597">
    <property type="component" value="Chromosome"/>
</dbReference>
<accession>A0A8S0X5Y1</accession>
<dbReference type="EC" id="1.3.1.12" evidence="6 7"/>
<dbReference type="SUPFAM" id="SSF51735">
    <property type="entry name" value="NAD(P)-binding Rossmann-fold domains"/>
    <property type="match status" value="1"/>
</dbReference>
<dbReference type="GO" id="GO:0004665">
    <property type="term" value="F:prephenate dehydrogenase (NADP+) activity"/>
    <property type="evidence" value="ECO:0007669"/>
    <property type="project" value="UniProtKB-EC"/>
</dbReference>
<dbReference type="RefSeq" id="WP_240985479.1">
    <property type="nucleotide sequence ID" value="NZ_CDGJ01000078.1"/>
</dbReference>
<dbReference type="InterPro" id="IPR046826">
    <property type="entry name" value="PDH_N"/>
</dbReference>
<dbReference type="PANTHER" id="PTHR21363">
    <property type="entry name" value="PREPHENATE DEHYDROGENASE"/>
    <property type="match status" value="1"/>
</dbReference>
<dbReference type="Proteomes" id="UP001071230">
    <property type="component" value="Unassembled WGS sequence"/>
</dbReference>
<feature type="transmembrane region" description="Helical" evidence="4">
    <location>
        <begin position="20"/>
        <end position="38"/>
    </location>
</feature>
<dbReference type="PROSITE" id="PS51176">
    <property type="entry name" value="PDH_ADH"/>
    <property type="match status" value="1"/>
</dbReference>
<dbReference type="EMBL" id="LR746496">
    <property type="protein sequence ID" value="CAA7602040.1"/>
    <property type="molecule type" value="Genomic_DNA"/>
</dbReference>
<evidence type="ECO:0000313" key="7">
    <source>
        <dbReference type="EMBL" id="CEJ08117.1"/>
    </source>
</evidence>
<dbReference type="InterPro" id="IPR050812">
    <property type="entry name" value="Preph/Arog_dehydrog"/>
</dbReference>
<dbReference type="InterPro" id="IPR003099">
    <property type="entry name" value="Prephen_DH"/>
</dbReference>
<comment type="similarity">
    <text evidence="1">Belongs to the prephenate/arogenate dehydrogenase family.</text>
</comment>
<organism evidence="6">
    <name type="scientific">Acididesulfobacillus acetoxydans</name>
    <dbReference type="NCBI Taxonomy" id="1561005"/>
    <lineage>
        <taxon>Bacteria</taxon>
        <taxon>Bacillati</taxon>
        <taxon>Bacillota</taxon>
        <taxon>Clostridia</taxon>
        <taxon>Eubacteriales</taxon>
        <taxon>Peptococcaceae</taxon>
        <taxon>Acididesulfobacillus</taxon>
    </lineage>
</organism>
<dbReference type="InterPro" id="IPR008927">
    <property type="entry name" value="6-PGluconate_DH-like_C_sf"/>
</dbReference>
<dbReference type="GO" id="GO:0008977">
    <property type="term" value="F:prephenate dehydrogenase (NAD+) activity"/>
    <property type="evidence" value="ECO:0007669"/>
    <property type="project" value="UniProtKB-EC"/>
</dbReference>
<keyword evidence="4" id="KW-0812">Transmembrane</keyword>
<reference evidence="7" key="1">
    <citation type="submission" date="2014-11" db="EMBL/GenBank/DDBJ databases">
        <authorList>
            <person name="Hornung B.V."/>
        </authorList>
    </citation>
    <scope>NUCLEOTIDE SEQUENCE</scope>
    <source>
        <strain evidence="7">INE</strain>
    </source>
</reference>
<feature type="domain" description="Prephenate/arogenate dehydrogenase" evidence="5">
    <location>
        <begin position="19"/>
        <end position="302"/>
    </location>
</feature>
<evidence type="ECO:0000256" key="1">
    <source>
        <dbReference type="ARBA" id="ARBA00007964"/>
    </source>
</evidence>
<keyword evidence="4" id="KW-1133">Transmembrane helix</keyword>
<evidence type="ECO:0000313" key="8">
    <source>
        <dbReference type="Proteomes" id="UP001071230"/>
    </source>
</evidence>
<protein>
    <submittedName>
        <fullName evidence="6 7">Prephenate dehydrogenase</fullName>
        <ecNumber evidence="6 7">1.3.1.12</ecNumber>
        <ecNumber evidence="6">1.3.1.13</ecNumber>
    </submittedName>
</protein>
<feature type="transmembrane region" description="Helical" evidence="4">
    <location>
        <begin position="78"/>
        <end position="98"/>
    </location>
</feature>
<dbReference type="Gene3D" id="3.40.50.720">
    <property type="entry name" value="NAD(P)-binding Rossmann-like Domain"/>
    <property type="match status" value="1"/>
</dbReference>
<gene>
    <name evidence="7" type="ORF">DEACI_2592</name>
    <name evidence="6" type="ORF">DEACI_2712</name>
</gene>
<name>A0A8S0X5Y1_9FIRM</name>
<dbReference type="GO" id="GO:0006571">
    <property type="term" value="P:tyrosine biosynthetic process"/>
    <property type="evidence" value="ECO:0007669"/>
    <property type="project" value="InterPro"/>
</dbReference>
<dbReference type="Gene3D" id="1.10.3660.10">
    <property type="entry name" value="6-phosphogluconate dehydrogenase C-terminal like domain"/>
    <property type="match status" value="1"/>
</dbReference>
<dbReference type="Pfam" id="PF02153">
    <property type="entry name" value="PDH_N"/>
    <property type="match status" value="1"/>
</dbReference>
<dbReference type="EMBL" id="CDGJ01000078">
    <property type="protein sequence ID" value="CEJ08117.1"/>
    <property type="molecule type" value="Genomic_DNA"/>
</dbReference>
<dbReference type="GO" id="GO:0070403">
    <property type="term" value="F:NAD+ binding"/>
    <property type="evidence" value="ECO:0007669"/>
    <property type="project" value="InterPro"/>
</dbReference>
<dbReference type="PANTHER" id="PTHR21363:SF0">
    <property type="entry name" value="PREPHENATE DEHYDROGENASE [NADP(+)]"/>
    <property type="match status" value="1"/>
</dbReference>
<dbReference type="AlphaFoldDB" id="A0A8S0X5Y1"/>
<proteinExistence type="inferred from homology"/>
<keyword evidence="8" id="KW-1185">Reference proteome</keyword>
<comment type="pathway">
    <text evidence="3">Amino-acid biosynthesis.</text>
</comment>
<keyword evidence="4" id="KW-0472">Membrane</keyword>
<sequence length="302" mass="32939">MSVVERKRLSPGWLGESSPLACVVGLGLIGGSWAGALHTRGWRVLAVDHSPDSLERAREMGWIDEGYLSMPEYFDFDLIVLALPLPLLLPGLMGLTGLSGKIRPGAIITDVGSLKAEICAEMPELLGKDVWFIGGHPMTGSEKSGIQAATPDLFKGYPYVLTPEGCREDALLSLTALLEDMGAHVVLRGRERHDEEVAMVSHVPHFLAVALALAAQDISREGDSALELAGRSFREATRVAESSPEMWREIALKNRAAILAGLECWQKRLDELKDCLLSRDGEGIAGSFRAAARVRRTMRWED</sequence>
<evidence type="ECO:0000256" key="4">
    <source>
        <dbReference type="SAM" id="Phobius"/>
    </source>
</evidence>
<dbReference type="InterPro" id="IPR036291">
    <property type="entry name" value="NAD(P)-bd_dom_sf"/>
</dbReference>
<evidence type="ECO:0000256" key="2">
    <source>
        <dbReference type="ARBA" id="ARBA00023002"/>
    </source>
</evidence>
<dbReference type="SUPFAM" id="SSF48179">
    <property type="entry name" value="6-phosphogluconate dehydrogenase C-terminal domain-like"/>
    <property type="match status" value="1"/>
</dbReference>
<evidence type="ECO:0000256" key="3">
    <source>
        <dbReference type="ARBA" id="ARBA00029440"/>
    </source>
</evidence>